<dbReference type="OrthoDB" id="9799122at2"/>
<dbReference type="CDD" id="cd03024">
    <property type="entry name" value="DsbA_FrnE"/>
    <property type="match status" value="1"/>
</dbReference>
<evidence type="ECO:0000259" key="1">
    <source>
        <dbReference type="Pfam" id="PF01323"/>
    </source>
</evidence>
<reference evidence="2 3" key="1">
    <citation type="submission" date="2019-06" db="EMBL/GenBank/DDBJ databases">
        <title>Whole genome sequence for Cellvibrionaceae sp. R142.</title>
        <authorList>
            <person name="Wang G."/>
        </authorList>
    </citation>
    <scope>NUCLEOTIDE SEQUENCE [LARGE SCALE GENOMIC DNA]</scope>
    <source>
        <strain evidence="2 3">R142</strain>
    </source>
</reference>
<dbReference type="PANTHER" id="PTHR13887">
    <property type="entry name" value="GLUTATHIONE S-TRANSFERASE KAPPA"/>
    <property type="match status" value="1"/>
</dbReference>
<dbReference type="InterPro" id="IPR036249">
    <property type="entry name" value="Thioredoxin-like_sf"/>
</dbReference>
<dbReference type="Proteomes" id="UP000319732">
    <property type="component" value="Unassembled WGS sequence"/>
</dbReference>
<organism evidence="2 3">
    <name type="scientific">Exilibacterium tricleocarpae</name>
    <dbReference type="NCBI Taxonomy" id="2591008"/>
    <lineage>
        <taxon>Bacteria</taxon>
        <taxon>Pseudomonadati</taxon>
        <taxon>Pseudomonadota</taxon>
        <taxon>Gammaproteobacteria</taxon>
        <taxon>Cellvibrionales</taxon>
        <taxon>Cellvibrionaceae</taxon>
        <taxon>Exilibacterium</taxon>
    </lineage>
</organism>
<evidence type="ECO:0000313" key="2">
    <source>
        <dbReference type="EMBL" id="TQV70780.1"/>
    </source>
</evidence>
<accession>A0A545T0Q6</accession>
<gene>
    <name evidence="2" type="ORF">FKG94_20860</name>
</gene>
<evidence type="ECO:0000313" key="3">
    <source>
        <dbReference type="Proteomes" id="UP000319732"/>
    </source>
</evidence>
<dbReference type="GO" id="GO:0016491">
    <property type="term" value="F:oxidoreductase activity"/>
    <property type="evidence" value="ECO:0007669"/>
    <property type="project" value="InterPro"/>
</dbReference>
<protein>
    <submittedName>
        <fullName evidence="2">DsbA family oxidoreductase</fullName>
    </submittedName>
</protein>
<sequence>MDKPKDNVNITFTSDFICPWCFVAERRLRAVAKDSGISLSVSYQPYELNPTMPAAGINRKIYRSTKFGSWEKSMALDAGTIEAAAEDPVEFNYDKILTTPNTRNAHRLVWFVGRHFPETLPDLVDRMFEGYFSSGIDIGNIDALATLAAKVGLDHDAVLALLRSDEGTKELIALEREAIDKGVRGVPHIQIGDAYLYGAESAERMRLALQAAANS</sequence>
<dbReference type="EMBL" id="VHSG01000023">
    <property type="protein sequence ID" value="TQV70780.1"/>
    <property type="molecule type" value="Genomic_DNA"/>
</dbReference>
<dbReference type="AlphaFoldDB" id="A0A545T0Q6"/>
<proteinExistence type="predicted"/>
<dbReference type="Gene3D" id="3.40.30.10">
    <property type="entry name" value="Glutaredoxin"/>
    <property type="match status" value="1"/>
</dbReference>
<dbReference type="Pfam" id="PF01323">
    <property type="entry name" value="DSBA"/>
    <property type="match status" value="1"/>
</dbReference>
<feature type="domain" description="DSBA-like thioredoxin" evidence="1">
    <location>
        <begin position="10"/>
        <end position="210"/>
    </location>
</feature>
<dbReference type="PANTHER" id="PTHR13887:SF41">
    <property type="entry name" value="THIOREDOXIN SUPERFAMILY PROTEIN"/>
    <property type="match status" value="1"/>
</dbReference>
<comment type="caution">
    <text evidence="2">The sequence shown here is derived from an EMBL/GenBank/DDBJ whole genome shotgun (WGS) entry which is preliminary data.</text>
</comment>
<dbReference type="RefSeq" id="WP_142928881.1">
    <property type="nucleotide sequence ID" value="NZ_ML660101.1"/>
</dbReference>
<dbReference type="InterPro" id="IPR001853">
    <property type="entry name" value="DSBA-like_thioredoxin_dom"/>
</dbReference>
<keyword evidence="3" id="KW-1185">Reference proteome</keyword>
<dbReference type="SUPFAM" id="SSF52833">
    <property type="entry name" value="Thioredoxin-like"/>
    <property type="match status" value="1"/>
</dbReference>
<name>A0A545T0Q6_9GAMM</name>